<proteinExistence type="predicted"/>
<evidence type="ECO:0000313" key="2">
    <source>
        <dbReference type="WBParaSite" id="Minc3s00004g00228"/>
    </source>
</evidence>
<keyword evidence="1" id="KW-1185">Reference proteome</keyword>
<sequence>MRLFLFSSCGGRKAQTAWSEKHKQHGQVVRMFRGDSHNDLINIRMEAHIQNVLGIVLQLILKINYFFMYIKALEAQKIVFYLGVS</sequence>
<dbReference type="AlphaFoldDB" id="A0A914KFW7"/>
<protein>
    <submittedName>
        <fullName evidence="2">Uncharacterized protein</fullName>
    </submittedName>
</protein>
<dbReference type="Proteomes" id="UP000887563">
    <property type="component" value="Unplaced"/>
</dbReference>
<reference evidence="2" key="1">
    <citation type="submission" date="2022-11" db="UniProtKB">
        <authorList>
            <consortium name="WormBaseParasite"/>
        </authorList>
    </citation>
    <scope>IDENTIFICATION</scope>
</reference>
<dbReference type="WBParaSite" id="Minc3s00004g00228">
    <property type="protein sequence ID" value="Minc3s00004g00228"/>
    <property type="gene ID" value="Minc3s00004g00228"/>
</dbReference>
<evidence type="ECO:0000313" key="1">
    <source>
        <dbReference type="Proteomes" id="UP000887563"/>
    </source>
</evidence>
<organism evidence="1 2">
    <name type="scientific">Meloidogyne incognita</name>
    <name type="common">Southern root-knot nematode worm</name>
    <name type="synonym">Oxyuris incognita</name>
    <dbReference type="NCBI Taxonomy" id="6306"/>
    <lineage>
        <taxon>Eukaryota</taxon>
        <taxon>Metazoa</taxon>
        <taxon>Ecdysozoa</taxon>
        <taxon>Nematoda</taxon>
        <taxon>Chromadorea</taxon>
        <taxon>Rhabditida</taxon>
        <taxon>Tylenchina</taxon>
        <taxon>Tylenchomorpha</taxon>
        <taxon>Tylenchoidea</taxon>
        <taxon>Meloidogynidae</taxon>
        <taxon>Meloidogyninae</taxon>
        <taxon>Meloidogyne</taxon>
        <taxon>Meloidogyne incognita group</taxon>
    </lineage>
</organism>
<accession>A0A914KFW7</accession>
<name>A0A914KFW7_MELIC</name>